<dbReference type="EMBL" id="QKWW01000006">
    <property type="protein sequence ID" value="PZT57423.1"/>
    <property type="molecule type" value="Genomic_DNA"/>
</dbReference>
<evidence type="ECO:0000313" key="2">
    <source>
        <dbReference type="Proteomes" id="UP000249204"/>
    </source>
</evidence>
<sequence length="296" mass="34195">MTLEPTYGYFQLRGKVVGMMSDKAYTEGDSGTWNRIQFGVKVSSNSIVYVELMGSKQDRVKMYKKIGKRVDKDDSITIPWSDRYSEKFSSYRNSFNIRLNINENKEMSLLPYDSIKNIHENLSDGMIVLVKGSLQIDEYQNKIQEKFVIKELYDCESSDDSYSNKEAFFNQEIVYLSANNGKIQSKLIYRKHGDIEIVPYEFSVKDNDLINYFIENIQSNSTLRVHGVIKQYVPIEFVDGYEVITGSAVKELVITGGSTNSIVQSRYSNEDLEDNRIIGSPFEEEKYDEKVNQWGF</sequence>
<accession>A0A2W6QJS8</accession>
<evidence type="ECO:0000313" key="1">
    <source>
        <dbReference type="EMBL" id="PZT57423.1"/>
    </source>
</evidence>
<dbReference type="RefSeq" id="WP_111268574.1">
    <property type="nucleotide sequence ID" value="NZ_QKWW01000006.1"/>
</dbReference>
<reference evidence="1 2" key="1">
    <citation type="submission" date="2018-06" db="EMBL/GenBank/DDBJ databases">
        <title>Isolation of heavy metals resistant Paenibacillus silvae NC2 from Gold-Copper mine in ZiJin, China.</title>
        <authorList>
            <person name="Xu J."/>
            <person name="Mazhar H.S."/>
            <person name="Rensing C."/>
        </authorList>
    </citation>
    <scope>NUCLEOTIDE SEQUENCE [LARGE SCALE GENOMIC DNA]</scope>
    <source>
        <strain evidence="1 2">NC2</strain>
    </source>
</reference>
<name>A0A2W6QJS8_9BACL</name>
<protein>
    <submittedName>
        <fullName evidence="1">Uncharacterized protein</fullName>
    </submittedName>
</protein>
<dbReference type="Proteomes" id="UP000249204">
    <property type="component" value="Unassembled WGS sequence"/>
</dbReference>
<comment type="caution">
    <text evidence="1">The sequence shown here is derived from an EMBL/GenBank/DDBJ whole genome shotgun (WGS) entry which is preliminary data.</text>
</comment>
<dbReference type="AlphaFoldDB" id="A0A2W6QJS8"/>
<organism evidence="1 2">
    <name type="scientific">Paenibacillus silvae</name>
    <dbReference type="NCBI Taxonomy" id="1325358"/>
    <lineage>
        <taxon>Bacteria</taxon>
        <taxon>Bacillati</taxon>
        <taxon>Bacillota</taxon>
        <taxon>Bacilli</taxon>
        <taxon>Bacillales</taxon>
        <taxon>Paenibacillaceae</taxon>
        <taxon>Paenibacillus</taxon>
    </lineage>
</organism>
<proteinExistence type="predicted"/>
<gene>
    <name evidence="1" type="ORF">DN757_01855</name>
</gene>